<protein>
    <submittedName>
        <fullName evidence="1">Uncharacterized protein</fullName>
    </submittedName>
</protein>
<gene>
    <name evidence="1" type="ORF">M421DRAFT_117863</name>
</gene>
<evidence type="ECO:0000313" key="1">
    <source>
        <dbReference type="EMBL" id="KAF1934294.1"/>
    </source>
</evidence>
<dbReference type="RefSeq" id="XP_033454542.1">
    <property type="nucleotide sequence ID" value="XM_033587267.1"/>
</dbReference>
<name>A0A6A5S4B6_9PLEO</name>
<dbReference type="Proteomes" id="UP000800082">
    <property type="component" value="Unassembled WGS sequence"/>
</dbReference>
<dbReference type="GeneID" id="54344913"/>
<organism evidence="1 2">
    <name type="scientific">Didymella exigua CBS 183.55</name>
    <dbReference type="NCBI Taxonomy" id="1150837"/>
    <lineage>
        <taxon>Eukaryota</taxon>
        <taxon>Fungi</taxon>
        <taxon>Dikarya</taxon>
        <taxon>Ascomycota</taxon>
        <taxon>Pezizomycotina</taxon>
        <taxon>Dothideomycetes</taxon>
        <taxon>Pleosporomycetidae</taxon>
        <taxon>Pleosporales</taxon>
        <taxon>Pleosporineae</taxon>
        <taxon>Didymellaceae</taxon>
        <taxon>Didymella</taxon>
    </lineage>
</organism>
<keyword evidence="2" id="KW-1185">Reference proteome</keyword>
<dbReference type="AlphaFoldDB" id="A0A6A5S4B6"/>
<dbReference type="EMBL" id="ML978956">
    <property type="protein sequence ID" value="KAF1934294.1"/>
    <property type="molecule type" value="Genomic_DNA"/>
</dbReference>
<accession>A0A6A5S4B6</accession>
<evidence type="ECO:0000313" key="2">
    <source>
        <dbReference type="Proteomes" id="UP000800082"/>
    </source>
</evidence>
<reference evidence="1" key="1">
    <citation type="journal article" date="2020" name="Stud. Mycol.">
        <title>101 Dothideomycetes genomes: a test case for predicting lifestyles and emergence of pathogens.</title>
        <authorList>
            <person name="Haridas S."/>
            <person name="Albert R."/>
            <person name="Binder M."/>
            <person name="Bloem J."/>
            <person name="Labutti K."/>
            <person name="Salamov A."/>
            <person name="Andreopoulos B."/>
            <person name="Baker S."/>
            <person name="Barry K."/>
            <person name="Bills G."/>
            <person name="Bluhm B."/>
            <person name="Cannon C."/>
            <person name="Castanera R."/>
            <person name="Culley D."/>
            <person name="Daum C."/>
            <person name="Ezra D."/>
            <person name="Gonzalez J."/>
            <person name="Henrissat B."/>
            <person name="Kuo A."/>
            <person name="Liang C."/>
            <person name="Lipzen A."/>
            <person name="Lutzoni F."/>
            <person name="Magnuson J."/>
            <person name="Mondo S."/>
            <person name="Nolan M."/>
            <person name="Ohm R."/>
            <person name="Pangilinan J."/>
            <person name="Park H.-J."/>
            <person name="Ramirez L."/>
            <person name="Alfaro M."/>
            <person name="Sun H."/>
            <person name="Tritt A."/>
            <person name="Yoshinaga Y."/>
            <person name="Zwiers L.-H."/>
            <person name="Turgeon B."/>
            <person name="Goodwin S."/>
            <person name="Spatafora J."/>
            <person name="Crous P."/>
            <person name="Grigoriev I."/>
        </authorList>
    </citation>
    <scope>NUCLEOTIDE SEQUENCE</scope>
    <source>
        <strain evidence="1">CBS 183.55</strain>
    </source>
</reference>
<proteinExistence type="predicted"/>
<sequence>MFMNVVKHLRMHISITYLTKFIIYSLQAFDHTHAFLTASHSPWLTEKLPAALRHEHQQEETSIGTAHDGLIRSPKWVLMDIVAIVHVEEIGKENSRIIFATSRFRCLPNFASSPMPEKKASCRAGADHQKSKNCFRVSFHTKGGRTRTHSSGLWVLCPQRQSCSANRHYHHVILLTHTQAWLVLLVHHCVFHS</sequence>